<proteinExistence type="predicted"/>
<dbReference type="GO" id="GO:0005576">
    <property type="term" value="C:extracellular region"/>
    <property type="evidence" value="ECO:0007669"/>
    <property type="project" value="TreeGrafter"/>
</dbReference>
<organism evidence="4 5">
    <name type="scientific">Catellatospora coxensis</name>
    <dbReference type="NCBI Taxonomy" id="310354"/>
    <lineage>
        <taxon>Bacteria</taxon>
        <taxon>Bacillati</taxon>
        <taxon>Actinomycetota</taxon>
        <taxon>Actinomycetes</taxon>
        <taxon>Micromonosporales</taxon>
        <taxon>Micromonosporaceae</taxon>
        <taxon>Catellatospora</taxon>
    </lineage>
</organism>
<reference evidence="4 5" key="1">
    <citation type="submission" date="2021-01" db="EMBL/GenBank/DDBJ databases">
        <title>Whole genome shotgun sequence of Catellatospora coxensis NBRC 107359.</title>
        <authorList>
            <person name="Komaki H."/>
            <person name="Tamura T."/>
        </authorList>
    </citation>
    <scope>NUCLEOTIDE SEQUENCE [LARGE SCALE GENOMIC DNA]</scope>
    <source>
        <strain evidence="4 5">NBRC 107359</strain>
    </source>
</reference>
<feature type="domain" description="Mammalian cell entry C-terminal" evidence="3">
    <location>
        <begin position="137"/>
        <end position="302"/>
    </location>
</feature>
<dbReference type="AlphaFoldDB" id="A0A8J3L386"/>
<evidence type="ECO:0008006" key="6">
    <source>
        <dbReference type="Google" id="ProtNLM"/>
    </source>
</evidence>
<feature type="region of interest" description="Disordered" evidence="1">
    <location>
        <begin position="1"/>
        <end position="20"/>
    </location>
</feature>
<dbReference type="NCBIfam" id="TIGR00996">
    <property type="entry name" value="Mtu_fam_mce"/>
    <property type="match status" value="1"/>
</dbReference>
<dbReference type="PANTHER" id="PTHR33371">
    <property type="entry name" value="INTERMEMBRANE PHOSPHOLIPID TRANSPORT SYSTEM BINDING PROTEIN MLAD-RELATED"/>
    <property type="match status" value="1"/>
</dbReference>
<gene>
    <name evidence="4" type="ORF">Cco03nite_44760</name>
</gene>
<name>A0A8J3L386_9ACTN</name>
<dbReference type="EMBL" id="BONI01000038">
    <property type="protein sequence ID" value="GIG07776.1"/>
    <property type="molecule type" value="Genomic_DNA"/>
</dbReference>
<evidence type="ECO:0000259" key="3">
    <source>
        <dbReference type="Pfam" id="PF11887"/>
    </source>
</evidence>
<evidence type="ECO:0000259" key="2">
    <source>
        <dbReference type="Pfam" id="PF02470"/>
    </source>
</evidence>
<accession>A0A8J3L386</accession>
<dbReference type="Pfam" id="PF02470">
    <property type="entry name" value="MlaD"/>
    <property type="match status" value="1"/>
</dbReference>
<dbReference type="InterPro" id="IPR005693">
    <property type="entry name" value="Mce"/>
</dbReference>
<dbReference type="Pfam" id="PF11887">
    <property type="entry name" value="Mce4_CUP1"/>
    <property type="match status" value="1"/>
</dbReference>
<evidence type="ECO:0000313" key="5">
    <source>
        <dbReference type="Proteomes" id="UP000630887"/>
    </source>
</evidence>
<dbReference type="PANTHER" id="PTHR33371:SF15">
    <property type="entry name" value="LIPOPROTEIN LPRN"/>
    <property type="match status" value="1"/>
</dbReference>
<feature type="domain" description="Mce/MlaD" evidence="2">
    <location>
        <begin position="55"/>
        <end position="128"/>
    </location>
</feature>
<dbReference type="InterPro" id="IPR052336">
    <property type="entry name" value="MlaD_Phospholipid_Transporter"/>
</dbReference>
<evidence type="ECO:0000313" key="4">
    <source>
        <dbReference type="EMBL" id="GIG07776.1"/>
    </source>
</evidence>
<dbReference type="InterPro" id="IPR024516">
    <property type="entry name" value="Mce_C"/>
</dbReference>
<dbReference type="RefSeq" id="WP_203694112.1">
    <property type="nucleotide sequence ID" value="NZ_BAAALC010000029.1"/>
</dbReference>
<evidence type="ECO:0000256" key="1">
    <source>
        <dbReference type="SAM" id="MobiDB-lite"/>
    </source>
</evidence>
<sequence>MRQAEAASTRRRPGADVGTVSRRGARRALPALVLASALLAGCDVGLPGGGPDGPSYRVTVEFADVLDLVPQAAVKVNDVTVGSVSGIELRGWTAVVRLDVADTVVLPDNATAAIRQSSLLGEKFVALAAPQGEAAQGTLSDGDTIPLARTRRGAEVEEVLGALGLLLNGGGLGQLKTINAEVVKALSGREGDAKGALRELDRFVAGLDAQKDDIVRAIEALDRFSARLAEQTGTLADAVDALEPGLTVLAEQRPQLTAMLTALRDLGAVGERVIAESRDDTLRSLRALQPLLEQLVKAGDALPRGLDFALSYPFPPNVGKAIAGDFVRLHATLDLDAASILANALAAGSSTPGTPTTPGLPLPELPLPLPSLPALPLPSLPLPLPSGILPSGILPGLPGLPGGLAASRDGRWDPATGEVVRVSGGLTELLTAAGEFPTADGPARPSTRGGQA</sequence>
<protein>
    <recommendedName>
        <fullName evidence="6">Phospholipid/cholesterol/gamma-HCH transport system substrate-binding protein</fullName>
    </recommendedName>
</protein>
<dbReference type="InterPro" id="IPR003399">
    <property type="entry name" value="Mce/MlaD"/>
</dbReference>
<feature type="region of interest" description="Disordered" evidence="1">
    <location>
        <begin position="432"/>
        <end position="452"/>
    </location>
</feature>
<keyword evidence="5" id="KW-1185">Reference proteome</keyword>
<comment type="caution">
    <text evidence="4">The sequence shown here is derived from an EMBL/GenBank/DDBJ whole genome shotgun (WGS) entry which is preliminary data.</text>
</comment>
<dbReference type="Proteomes" id="UP000630887">
    <property type="component" value="Unassembled WGS sequence"/>
</dbReference>